<accession>A0ABM5YC59</accession>
<proteinExistence type="predicted"/>
<keyword evidence="2" id="KW-1185">Reference proteome</keyword>
<organism evidence="1 2">
    <name type="scientific">Anaerotignum propionicum DSM 1682</name>
    <dbReference type="NCBI Taxonomy" id="991789"/>
    <lineage>
        <taxon>Bacteria</taxon>
        <taxon>Bacillati</taxon>
        <taxon>Bacillota</taxon>
        <taxon>Clostridia</taxon>
        <taxon>Lachnospirales</taxon>
        <taxon>Anaerotignaceae</taxon>
        <taxon>Anaerotignum</taxon>
    </lineage>
</organism>
<sequence length="31" mass="3677">MNGQNRSDVKIEEEFLYLPLVLVVERVLFLI</sequence>
<protein>
    <submittedName>
        <fullName evidence="1">Uncharacterized protein</fullName>
    </submittedName>
</protein>
<evidence type="ECO:0000313" key="1">
    <source>
        <dbReference type="EMBL" id="AMJ41573.1"/>
    </source>
</evidence>
<dbReference type="Proteomes" id="UP000068026">
    <property type="component" value="Chromosome"/>
</dbReference>
<name>A0ABM5YC59_ANAPI</name>
<dbReference type="EMBL" id="CP014223">
    <property type="protein sequence ID" value="AMJ41573.1"/>
    <property type="molecule type" value="Genomic_DNA"/>
</dbReference>
<reference evidence="1 2" key="1">
    <citation type="journal article" date="2016" name="Genome Announc.">
        <title>Complete Genome Sequence of the Amino Acid-Fermenting Clostridium propionicum X2 (DSM 1682).</title>
        <authorList>
            <person name="Poehlein A."/>
            <person name="Schlien K."/>
            <person name="Chowdhury N.P."/>
            <person name="Gottschalk G."/>
            <person name="Buckel W."/>
            <person name="Daniel R."/>
        </authorList>
    </citation>
    <scope>NUCLEOTIDE SEQUENCE [LARGE SCALE GENOMIC DNA]</scope>
    <source>
        <strain evidence="1 2">X2</strain>
    </source>
</reference>
<reference evidence="2" key="2">
    <citation type="submission" date="2016-01" db="EMBL/GenBank/DDBJ databases">
        <authorList>
            <person name="Poehlein A."/>
            <person name="Schlien K."/>
            <person name="Gottschalk G."/>
            <person name="Buckel W."/>
            <person name="Daniel R."/>
        </authorList>
    </citation>
    <scope>NUCLEOTIDE SEQUENCE [LARGE SCALE GENOMIC DNA]</scope>
    <source>
        <strain evidence="2">X2</strain>
    </source>
</reference>
<evidence type="ECO:0000313" key="2">
    <source>
        <dbReference type="Proteomes" id="UP000068026"/>
    </source>
</evidence>
<gene>
    <name evidence="1" type="ORF">CPRO_19910</name>
</gene>